<organism evidence="2 3">
    <name type="scientific">Apiospora aurea</name>
    <dbReference type="NCBI Taxonomy" id="335848"/>
    <lineage>
        <taxon>Eukaryota</taxon>
        <taxon>Fungi</taxon>
        <taxon>Dikarya</taxon>
        <taxon>Ascomycota</taxon>
        <taxon>Pezizomycotina</taxon>
        <taxon>Sordariomycetes</taxon>
        <taxon>Xylariomycetidae</taxon>
        <taxon>Amphisphaeriales</taxon>
        <taxon>Apiosporaceae</taxon>
        <taxon>Apiospora</taxon>
    </lineage>
</organism>
<dbReference type="GeneID" id="92077637"/>
<feature type="region of interest" description="Disordered" evidence="1">
    <location>
        <begin position="1"/>
        <end position="69"/>
    </location>
</feature>
<reference evidence="2 3" key="1">
    <citation type="submission" date="2023-01" db="EMBL/GenBank/DDBJ databases">
        <title>Analysis of 21 Apiospora genomes using comparative genomics revels a genus with tremendous synthesis potential of carbohydrate active enzymes and secondary metabolites.</title>
        <authorList>
            <person name="Sorensen T."/>
        </authorList>
    </citation>
    <scope>NUCLEOTIDE SEQUENCE [LARGE SCALE GENOMIC DNA]</scope>
    <source>
        <strain evidence="2 3">CBS 24483</strain>
    </source>
</reference>
<feature type="compositionally biased region" description="Polar residues" evidence="1">
    <location>
        <begin position="50"/>
        <end position="59"/>
    </location>
</feature>
<feature type="region of interest" description="Disordered" evidence="1">
    <location>
        <begin position="124"/>
        <end position="147"/>
    </location>
</feature>
<feature type="compositionally biased region" description="Basic and acidic residues" evidence="1">
    <location>
        <begin position="1"/>
        <end position="31"/>
    </location>
</feature>
<comment type="caution">
    <text evidence="2">The sequence shown here is derived from an EMBL/GenBank/DDBJ whole genome shotgun (WGS) entry which is preliminary data.</text>
</comment>
<proteinExistence type="predicted"/>
<name>A0ABR1QF80_9PEZI</name>
<evidence type="ECO:0000256" key="1">
    <source>
        <dbReference type="SAM" id="MobiDB-lite"/>
    </source>
</evidence>
<feature type="compositionally biased region" description="Polar residues" evidence="1">
    <location>
        <begin position="32"/>
        <end position="42"/>
    </location>
</feature>
<evidence type="ECO:0000313" key="3">
    <source>
        <dbReference type="Proteomes" id="UP001391051"/>
    </source>
</evidence>
<sequence length="147" mass="15450">MCARIERASDSTHPGDSKAKGTETLFEKHQESSAAEQNQTSWVGEIKNPADTSSISSAPAKSYTGGHATGIPREIMASAPQPLKQARGIGTLLLSPNAALTGQWTGKRTEVRCLSVAAPEPLYRPRDHISNSPRAMGIPVTGSASGL</sequence>
<dbReference type="RefSeq" id="XP_066700687.1">
    <property type="nucleotide sequence ID" value="XM_066844575.1"/>
</dbReference>
<dbReference type="EMBL" id="JAQQWE010000005">
    <property type="protein sequence ID" value="KAK7952625.1"/>
    <property type="molecule type" value="Genomic_DNA"/>
</dbReference>
<accession>A0ABR1QF80</accession>
<evidence type="ECO:0000313" key="2">
    <source>
        <dbReference type="EMBL" id="KAK7952625.1"/>
    </source>
</evidence>
<dbReference type="Proteomes" id="UP001391051">
    <property type="component" value="Unassembled WGS sequence"/>
</dbReference>
<protein>
    <submittedName>
        <fullName evidence="2">Uncharacterized protein</fullName>
    </submittedName>
</protein>
<keyword evidence="3" id="KW-1185">Reference proteome</keyword>
<gene>
    <name evidence="2" type="ORF">PG986_008353</name>
</gene>